<dbReference type="EMBL" id="JGVR01000002">
    <property type="protein sequence ID" value="KEZ21126.1"/>
    <property type="molecule type" value="Genomic_DNA"/>
</dbReference>
<dbReference type="eggNOG" id="COG0754">
    <property type="taxonomic scope" value="Bacteria"/>
</dbReference>
<keyword evidence="4" id="KW-0067">ATP-binding</keyword>
<evidence type="ECO:0000256" key="2">
    <source>
        <dbReference type="ARBA" id="ARBA00022723"/>
    </source>
</evidence>
<dbReference type="InterPro" id="IPR005494">
    <property type="entry name" value="GSPS_pre-ATP-grasp-like_dom"/>
</dbReference>
<dbReference type="AlphaFoldDB" id="A0A084ET34"/>
<protein>
    <submittedName>
        <fullName evidence="7">Glutathionylspermidine synthase</fullName>
    </submittedName>
</protein>
<dbReference type="Proteomes" id="UP000028534">
    <property type="component" value="Unassembled WGS sequence"/>
</dbReference>
<name>A0A084ET34_SPHYA</name>
<keyword evidence="1" id="KW-0436">Ligase</keyword>
<evidence type="ECO:0000256" key="5">
    <source>
        <dbReference type="ARBA" id="ARBA00022842"/>
    </source>
</evidence>
<organism evidence="7 8">
    <name type="scientific">Sphingobium yanoikuyae</name>
    <name type="common">Sphingomonas yanoikuyae</name>
    <dbReference type="NCBI Taxonomy" id="13690"/>
    <lineage>
        <taxon>Bacteria</taxon>
        <taxon>Pseudomonadati</taxon>
        <taxon>Pseudomonadota</taxon>
        <taxon>Alphaproteobacteria</taxon>
        <taxon>Sphingomonadales</taxon>
        <taxon>Sphingomonadaceae</taxon>
        <taxon>Sphingobium</taxon>
    </lineage>
</organism>
<dbReference type="SUPFAM" id="SSF56059">
    <property type="entry name" value="Glutathione synthetase ATP-binding domain-like"/>
    <property type="match status" value="1"/>
</dbReference>
<evidence type="ECO:0000256" key="1">
    <source>
        <dbReference type="ARBA" id="ARBA00022598"/>
    </source>
</evidence>
<dbReference type="PATRIC" id="fig|13690.10.peg.602"/>
<evidence type="ECO:0000256" key="3">
    <source>
        <dbReference type="ARBA" id="ARBA00022741"/>
    </source>
</evidence>
<evidence type="ECO:0000313" key="8">
    <source>
        <dbReference type="Proteomes" id="UP000028534"/>
    </source>
</evidence>
<accession>A0A084ET34</accession>
<gene>
    <name evidence="7" type="ORF">CP98_00576</name>
</gene>
<dbReference type="Pfam" id="PF03738">
    <property type="entry name" value="GSP_synth"/>
    <property type="match status" value="1"/>
</dbReference>
<dbReference type="GO" id="GO:0046872">
    <property type="term" value="F:metal ion binding"/>
    <property type="evidence" value="ECO:0007669"/>
    <property type="project" value="UniProtKB-KW"/>
</dbReference>
<proteinExistence type="predicted"/>
<feature type="domain" description="Glutathionylspermidine synthase pre-ATP-grasp-like" evidence="6">
    <location>
        <begin position="12"/>
        <end position="377"/>
    </location>
</feature>
<dbReference type="SUPFAM" id="SSF52440">
    <property type="entry name" value="PreATP-grasp domain"/>
    <property type="match status" value="1"/>
</dbReference>
<dbReference type="RefSeq" id="WP_037516685.1">
    <property type="nucleotide sequence ID" value="NZ_JGVR01000002.1"/>
</dbReference>
<keyword evidence="5" id="KW-0460">Magnesium</keyword>
<comment type="caution">
    <text evidence="7">The sequence shown here is derived from an EMBL/GenBank/DDBJ whole genome shotgun (WGS) entry which is preliminary data.</text>
</comment>
<evidence type="ECO:0000256" key="4">
    <source>
        <dbReference type="ARBA" id="ARBA00022840"/>
    </source>
</evidence>
<reference evidence="7 8" key="1">
    <citation type="submission" date="2014-03" db="EMBL/GenBank/DDBJ databases">
        <title>Genome sequence of Sphingobium yanoikuyae B1.</title>
        <authorList>
            <person name="Gan H.M."/>
            <person name="Gan H.Y."/>
            <person name="Savka M.A."/>
        </authorList>
    </citation>
    <scope>NUCLEOTIDE SEQUENCE [LARGE SCALE GENOMIC DNA]</scope>
    <source>
        <strain evidence="7 8">B1</strain>
    </source>
</reference>
<dbReference type="GO" id="GO:0005524">
    <property type="term" value="F:ATP binding"/>
    <property type="evidence" value="ECO:0007669"/>
    <property type="project" value="UniProtKB-KW"/>
</dbReference>
<keyword evidence="2" id="KW-0479">Metal-binding</keyword>
<dbReference type="STRING" id="13690.AX777_04155"/>
<evidence type="ECO:0000313" key="7">
    <source>
        <dbReference type="EMBL" id="KEZ21126.1"/>
    </source>
</evidence>
<sequence>MERIACTPRPHWQARVEHLGLVWHGADAQPYWDESACYHFSPDEIAEIEQATAELYRLFLAAGQHVLDQDLLGSFGIPDFCHQAIREAWDGEPAALNYGRFDLGYDGAGPPKLFEFNCDTPTSLLEASVIQWDWKEAVFPAADQFNSLHERLVDRWRAIAPPRGTSMLHLTYVDGNMGEDAVTVAYMADTAREAGIDTQLIQTQQLGWDHQRRRFVDLDNRPIDALFHLYPWEWIVHEPFGREVVESLSSTLWIEPIWKMIWSNKAILPILWDLFPGHPNLLEASRVAMTGDHVMKPLLSREGANIRLVQDGETVAQSSGNYGEEGFIYQRLYTLPGAGDRRPVLGSWVVDGDPAGMGIREDGPITGNAARFVPHIID</sequence>
<dbReference type="GO" id="GO:0016874">
    <property type="term" value="F:ligase activity"/>
    <property type="evidence" value="ECO:0007669"/>
    <property type="project" value="UniProtKB-KW"/>
</dbReference>
<dbReference type="InterPro" id="IPR016185">
    <property type="entry name" value="PreATP-grasp_dom_sf"/>
</dbReference>
<evidence type="ECO:0000259" key="6">
    <source>
        <dbReference type="Pfam" id="PF03738"/>
    </source>
</evidence>
<keyword evidence="3" id="KW-0547">Nucleotide-binding</keyword>
<dbReference type="Gene3D" id="3.30.1490.330">
    <property type="match status" value="1"/>
</dbReference>